<dbReference type="PANTHER" id="PTHR37540:SF5">
    <property type="entry name" value="TRANSCRIPTION FACTOR DOMAIN-CONTAINING PROTEIN"/>
    <property type="match status" value="1"/>
</dbReference>
<dbReference type="PANTHER" id="PTHR37540">
    <property type="entry name" value="TRANSCRIPTION FACTOR (ACR-2), PUTATIVE-RELATED-RELATED"/>
    <property type="match status" value="1"/>
</dbReference>
<comment type="caution">
    <text evidence="2">The sequence shown here is derived from an EMBL/GenBank/DDBJ whole genome shotgun (WGS) entry which is preliminary data.</text>
</comment>
<sequence>MFLFINQYSEDESGNVDRPDRHTVGSHVQRNIHQKKRSNRQTKEHSRVKRILTFRNRDILPNELQRRQEYAVDNTLSSEADSRSVYAGQLAGLNKVSPGLEHKTSQEKVTNAGYSIIQPEALRGKVSPAVDPGLKLSIKGRMAPSQRGRGCSPSIHSANSRESSAVHSPETLPTSELWNDELAIEQGGAFGPPEYQDFGERTYGLMESSSLESTELMQVTEQSIPVDGFPKAASLSPYQPVGHGTGDPFASTVLPVTPFYGRLITYFQTSFTYRSVERLCQNAGARWIQTLISDQPAMHGLYANALFLAARLCQDSDKKRAMMLLAMGHDNFSIAVTRRRLREKKDLRLVAFGMISLLISAYSTEDWPSYRLHLQGMASVVQLLGGFSSIDDLLLLILLAGETQASSHMLVRPALSSQAWPRRDWDNYYPPTDTSSHNLPNQSSHEASVATTLPSEVLELFRDVRGLYHATVLLNQNAHNSNTYIAVRRSLQFRYHFLNISLLDSYRDLQEKHEDEHRLGTNRSSLAQVFLVALMCCHQFLYHTIVDPSVLQMRYIPFYHIQKHLEDLEPLCLDAIFPTPGDIDVLIWISFIGAYSEISRRDSVKVTRSKGPNTMAFLRFARIQHRMDPSHRDIKVTLESFIYHELLFTPVLEYLRCLVISESP</sequence>
<accession>A0AAV9N3S8</accession>
<dbReference type="RefSeq" id="XP_064703007.1">
    <property type="nucleotide sequence ID" value="XM_064850120.1"/>
</dbReference>
<keyword evidence="3" id="KW-1185">Reference proteome</keyword>
<feature type="region of interest" description="Disordered" evidence="1">
    <location>
        <begin position="142"/>
        <end position="171"/>
    </location>
</feature>
<organism evidence="2 3">
    <name type="scientific">Exophiala bonariae</name>
    <dbReference type="NCBI Taxonomy" id="1690606"/>
    <lineage>
        <taxon>Eukaryota</taxon>
        <taxon>Fungi</taxon>
        <taxon>Dikarya</taxon>
        <taxon>Ascomycota</taxon>
        <taxon>Pezizomycotina</taxon>
        <taxon>Eurotiomycetes</taxon>
        <taxon>Chaetothyriomycetidae</taxon>
        <taxon>Chaetothyriales</taxon>
        <taxon>Herpotrichiellaceae</taxon>
        <taxon>Exophiala</taxon>
    </lineage>
</organism>
<evidence type="ECO:0000256" key="1">
    <source>
        <dbReference type="SAM" id="MobiDB-lite"/>
    </source>
</evidence>
<protein>
    <recommendedName>
        <fullName evidence="4">Transcription factor domain-containing protein</fullName>
    </recommendedName>
</protein>
<feature type="compositionally biased region" description="Polar residues" evidence="1">
    <location>
        <begin position="154"/>
        <end position="171"/>
    </location>
</feature>
<feature type="compositionally biased region" description="Basic residues" evidence="1">
    <location>
        <begin position="30"/>
        <end position="46"/>
    </location>
</feature>
<dbReference type="AlphaFoldDB" id="A0AAV9N3S8"/>
<evidence type="ECO:0000313" key="2">
    <source>
        <dbReference type="EMBL" id="KAK5047463.1"/>
    </source>
</evidence>
<name>A0AAV9N3S8_9EURO</name>
<evidence type="ECO:0000313" key="3">
    <source>
        <dbReference type="Proteomes" id="UP001358417"/>
    </source>
</evidence>
<feature type="region of interest" description="Disordered" evidence="1">
    <location>
        <begin position="11"/>
        <end position="46"/>
    </location>
</feature>
<dbReference type="GeneID" id="89974731"/>
<gene>
    <name evidence="2" type="ORF">LTR84_006559</name>
</gene>
<dbReference type="Proteomes" id="UP001358417">
    <property type="component" value="Unassembled WGS sequence"/>
</dbReference>
<reference evidence="2 3" key="1">
    <citation type="submission" date="2023-08" db="EMBL/GenBank/DDBJ databases">
        <title>Black Yeasts Isolated from many extreme environments.</title>
        <authorList>
            <person name="Coleine C."/>
            <person name="Stajich J.E."/>
            <person name="Selbmann L."/>
        </authorList>
    </citation>
    <scope>NUCLEOTIDE SEQUENCE [LARGE SCALE GENOMIC DNA]</scope>
    <source>
        <strain evidence="2 3">CCFEE 5792</strain>
    </source>
</reference>
<proteinExistence type="predicted"/>
<dbReference type="EMBL" id="JAVRRD010000025">
    <property type="protein sequence ID" value="KAK5047463.1"/>
    <property type="molecule type" value="Genomic_DNA"/>
</dbReference>
<evidence type="ECO:0008006" key="4">
    <source>
        <dbReference type="Google" id="ProtNLM"/>
    </source>
</evidence>